<sequence>MPSSCSVFWCNSDKRKNAGSGIRYFGFPRNRELQQEWIRACDRPDDINVADVVVCSKHFKEVDYQMKYQLFGKDNTKYHRLLKKDAVPSLLLSPDADDDANDEGLLHNASFLSSMSGRVSVASTSSRPSRECEEDTDVSSLSSMCGKVSDASTEAFPDRESEVDRQQQDLLHDVSSLSSTSGRGSGTASVGTSFCESELAKELYITANSFKDMDLGLDPPSELYDEEEGEREKTASSRAGPTRTAHLTHWADRYKLSLGDSRQSETDVGRL</sequence>
<feature type="domain" description="THAP-type" evidence="7">
    <location>
        <begin position="1"/>
        <end position="91"/>
    </location>
</feature>
<proteinExistence type="predicted"/>
<keyword evidence="2 5" id="KW-0863">Zinc-finger</keyword>
<dbReference type="InterPro" id="IPR026516">
    <property type="entry name" value="THAP1/10"/>
</dbReference>
<dbReference type="SUPFAM" id="SSF57716">
    <property type="entry name" value="Glucocorticoid receptor-like (DNA-binding domain)"/>
    <property type="match status" value="1"/>
</dbReference>
<feature type="region of interest" description="Disordered" evidence="6">
    <location>
        <begin position="215"/>
        <end position="246"/>
    </location>
</feature>
<evidence type="ECO:0000256" key="2">
    <source>
        <dbReference type="ARBA" id="ARBA00022771"/>
    </source>
</evidence>
<keyword evidence="9" id="KW-1185">Reference proteome</keyword>
<gene>
    <name evidence="8" type="ORF">Pcinc_005206</name>
</gene>
<keyword evidence="4 5" id="KW-0238">DNA-binding</keyword>
<accession>A0AAE1GE50</accession>
<dbReference type="GO" id="GO:0043565">
    <property type="term" value="F:sequence-specific DNA binding"/>
    <property type="evidence" value="ECO:0007669"/>
    <property type="project" value="InterPro"/>
</dbReference>
<dbReference type="Gene3D" id="6.20.210.20">
    <property type="entry name" value="THAP domain"/>
    <property type="match status" value="1"/>
</dbReference>
<protein>
    <recommendedName>
        <fullName evidence="7">THAP-type domain-containing protein</fullName>
    </recommendedName>
</protein>
<dbReference type="GO" id="GO:0008270">
    <property type="term" value="F:zinc ion binding"/>
    <property type="evidence" value="ECO:0007669"/>
    <property type="project" value="UniProtKB-KW"/>
</dbReference>
<organism evidence="8 9">
    <name type="scientific">Petrolisthes cinctipes</name>
    <name type="common">Flat porcelain crab</name>
    <dbReference type="NCBI Taxonomy" id="88211"/>
    <lineage>
        <taxon>Eukaryota</taxon>
        <taxon>Metazoa</taxon>
        <taxon>Ecdysozoa</taxon>
        <taxon>Arthropoda</taxon>
        <taxon>Crustacea</taxon>
        <taxon>Multicrustacea</taxon>
        <taxon>Malacostraca</taxon>
        <taxon>Eumalacostraca</taxon>
        <taxon>Eucarida</taxon>
        <taxon>Decapoda</taxon>
        <taxon>Pleocyemata</taxon>
        <taxon>Anomura</taxon>
        <taxon>Galatheoidea</taxon>
        <taxon>Porcellanidae</taxon>
        <taxon>Petrolisthes</taxon>
    </lineage>
</organism>
<dbReference type="Proteomes" id="UP001286313">
    <property type="component" value="Unassembled WGS sequence"/>
</dbReference>
<evidence type="ECO:0000259" key="7">
    <source>
        <dbReference type="PROSITE" id="PS50950"/>
    </source>
</evidence>
<evidence type="ECO:0000313" key="9">
    <source>
        <dbReference type="Proteomes" id="UP001286313"/>
    </source>
</evidence>
<dbReference type="InterPro" id="IPR038441">
    <property type="entry name" value="THAP_Znf_sf"/>
</dbReference>
<dbReference type="SMART" id="SM00980">
    <property type="entry name" value="THAP"/>
    <property type="match status" value="1"/>
</dbReference>
<evidence type="ECO:0000256" key="1">
    <source>
        <dbReference type="ARBA" id="ARBA00022723"/>
    </source>
</evidence>
<evidence type="ECO:0000256" key="6">
    <source>
        <dbReference type="SAM" id="MobiDB-lite"/>
    </source>
</evidence>
<dbReference type="PANTHER" id="PTHR46600:SF11">
    <property type="entry name" value="THAP DOMAIN-CONTAINING PROTEIN 10"/>
    <property type="match status" value="1"/>
</dbReference>
<dbReference type="SMART" id="SM00692">
    <property type="entry name" value="DM3"/>
    <property type="match status" value="1"/>
</dbReference>
<evidence type="ECO:0000256" key="4">
    <source>
        <dbReference type="ARBA" id="ARBA00023125"/>
    </source>
</evidence>
<evidence type="ECO:0000313" key="8">
    <source>
        <dbReference type="EMBL" id="KAK3890907.1"/>
    </source>
</evidence>
<dbReference type="InterPro" id="IPR006612">
    <property type="entry name" value="THAP_Znf"/>
</dbReference>
<reference evidence="8" key="1">
    <citation type="submission" date="2023-10" db="EMBL/GenBank/DDBJ databases">
        <title>Genome assemblies of two species of porcelain crab, Petrolisthes cinctipes and Petrolisthes manimaculis (Anomura: Porcellanidae).</title>
        <authorList>
            <person name="Angst P."/>
        </authorList>
    </citation>
    <scope>NUCLEOTIDE SEQUENCE</scope>
    <source>
        <strain evidence="8">PB745_01</strain>
        <tissue evidence="8">Gill</tissue>
    </source>
</reference>
<evidence type="ECO:0000256" key="5">
    <source>
        <dbReference type="PROSITE-ProRule" id="PRU00309"/>
    </source>
</evidence>
<keyword evidence="1" id="KW-0479">Metal-binding</keyword>
<dbReference type="EMBL" id="JAWQEG010000382">
    <property type="protein sequence ID" value="KAK3890907.1"/>
    <property type="molecule type" value="Genomic_DNA"/>
</dbReference>
<dbReference type="PROSITE" id="PS50950">
    <property type="entry name" value="ZF_THAP"/>
    <property type="match status" value="1"/>
</dbReference>
<feature type="region of interest" description="Disordered" evidence="6">
    <location>
        <begin position="122"/>
        <end position="167"/>
    </location>
</feature>
<evidence type="ECO:0000256" key="3">
    <source>
        <dbReference type="ARBA" id="ARBA00022833"/>
    </source>
</evidence>
<dbReference type="AlphaFoldDB" id="A0AAE1GE50"/>
<comment type="caution">
    <text evidence="8">The sequence shown here is derived from an EMBL/GenBank/DDBJ whole genome shotgun (WGS) entry which is preliminary data.</text>
</comment>
<name>A0AAE1GE50_PETCI</name>
<dbReference type="PANTHER" id="PTHR46600">
    <property type="entry name" value="THAP DOMAIN-CONTAINING"/>
    <property type="match status" value="1"/>
</dbReference>
<feature type="compositionally biased region" description="Basic and acidic residues" evidence="6">
    <location>
        <begin position="156"/>
        <end position="167"/>
    </location>
</feature>
<keyword evidence="3" id="KW-0862">Zinc</keyword>
<dbReference type="Pfam" id="PF05485">
    <property type="entry name" value="THAP"/>
    <property type="match status" value="1"/>
</dbReference>